<dbReference type="InterPro" id="IPR000742">
    <property type="entry name" value="EGF"/>
</dbReference>
<feature type="disulfide bond" evidence="7">
    <location>
        <begin position="98"/>
        <end position="108"/>
    </location>
</feature>
<feature type="chain" id="PRO_5037295161" evidence="8">
    <location>
        <begin position="29"/>
        <end position="246"/>
    </location>
</feature>
<dbReference type="PROSITE" id="PS00010">
    <property type="entry name" value="ASX_HYDROXYL"/>
    <property type="match status" value="2"/>
</dbReference>
<evidence type="ECO:0000256" key="7">
    <source>
        <dbReference type="PROSITE-ProRule" id="PRU00076"/>
    </source>
</evidence>
<evidence type="ECO:0000256" key="6">
    <source>
        <dbReference type="ARBA" id="ARBA00023180"/>
    </source>
</evidence>
<keyword evidence="5 7" id="KW-1015">Disulfide bond</keyword>
<reference evidence="11" key="1">
    <citation type="submission" date="2022-11" db="UniProtKB">
        <authorList>
            <consortium name="WormBaseParasite"/>
        </authorList>
    </citation>
    <scope>IDENTIFICATION</scope>
</reference>
<dbReference type="InterPro" id="IPR001881">
    <property type="entry name" value="EGF-like_Ca-bd_dom"/>
</dbReference>
<dbReference type="InterPro" id="IPR018097">
    <property type="entry name" value="EGF_Ca-bd_CS"/>
</dbReference>
<dbReference type="PROSITE" id="PS01187">
    <property type="entry name" value="EGF_CA"/>
    <property type="match status" value="1"/>
</dbReference>
<feature type="domain" description="EGF-like" evidence="9">
    <location>
        <begin position="132"/>
        <end position="170"/>
    </location>
</feature>
<proteinExistence type="predicted"/>
<dbReference type="FunFam" id="2.10.25.10:FF:000038">
    <property type="entry name" value="Fibrillin 2"/>
    <property type="match status" value="1"/>
</dbReference>
<evidence type="ECO:0000256" key="5">
    <source>
        <dbReference type="ARBA" id="ARBA00023157"/>
    </source>
</evidence>
<evidence type="ECO:0000256" key="8">
    <source>
        <dbReference type="SAM" id="SignalP"/>
    </source>
</evidence>
<dbReference type="PANTHER" id="PTHR24039:SF28">
    <property type="entry name" value="EGF-LIKE DOMAIN-CONTAINING PROTEIN"/>
    <property type="match status" value="1"/>
</dbReference>
<feature type="disulfide bond" evidence="7">
    <location>
        <begin position="119"/>
        <end position="128"/>
    </location>
</feature>
<dbReference type="SMART" id="SM00181">
    <property type="entry name" value="EGF"/>
    <property type="match status" value="3"/>
</dbReference>
<keyword evidence="6" id="KW-0325">Glycoprotein</keyword>
<dbReference type="GO" id="GO:0005509">
    <property type="term" value="F:calcium ion binding"/>
    <property type="evidence" value="ECO:0007669"/>
    <property type="project" value="InterPro"/>
</dbReference>
<dbReference type="PROSITE" id="PS50026">
    <property type="entry name" value="EGF_3"/>
    <property type="match status" value="3"/>
</dbReference>
<dbReference type="PROSITE" id="PS00022">
    <property type="entry name" value="EGF_1"/>
    <property type="match status" value="1"/>
</dbReference>
<feature type="domain" description="EGF-like" evidence="9">
    <location>
        <begin position="171"/>
        <end position="214"/>
    </location>
</feature>
<dbReference type="Pfam" id="PF07645">
    <property type="entry name" value="EGF_CA"/>
    <property type="match status" value="2"/>
</dbReference>
<keyword evidence="2 8" id="KW-0732">Signal</keyword>
<dbReference type="SUPFAM" id="SSF57196">
    <property type="entry name" value="EGF/Laminin"/>
    <property type="match status" value="2"/>
</dbReference>
<organism evidence="10 11">
    <name type="scientific">Ditylenchus dipsaci</name>
    <dbReference type="NCBI Taxonomy" id="166011"/>
    <lineage>
        <taxon>Eukaryota</taxon>
        <taxon>Metazoa</taxon>
        <taxon>Ecdysozoa</taxon>
        <taxon>Nematoda</taxon>
        <taxon>Chromadorea</taxon>
        <taxon>Rhabditida</taxon>
        <taxon>Tylenchina</taxon>
        <taxon>Tylenchomorpha</taxon>
        <taxon>Sphaerularioidea</taxon>
        <taxon>Anguinidae</taxon>
        <taxon>Anguininae</taxon>
        <taxon>Ditylenchus</taxon>
    </lineage>
</organism>
<dbReference type="PROSITE" id="PS01186">
    <property type="entry name" value="EGF_2"/>
    <property type="match status" value="1"/>
</dbReference>
<evidence type="ECO:0000259" key="9">
    <source>
        <dbReference type="PROSITE" id="PS50026"/>
    </source>
</evidence>
<feature type="signal peptide" evidence="8">
    <location>
        <begin position="1"/>
        <end position="28"/>
    </location>
</feature>
<comment type="caution">
    <text evidence="7">Lacks conserved residue(s) required for the propagation of feature annotation.</text>
</comment>
<evidence type="ECO:0000256" key="2">
    <source>
        <dbReference type="ARBA" id="ARBA00022729"/>
    </source>
</evidence>
<dbReference type="Gene3D" id="2.10.25.10">
    <property type="entry name" value="Laminin"/>
    <property type="match status" value="2"/>
</dbReference>
<evidence type="ECO:0000313" key="10">
    <source>
        <dbReference type="Proteomes" id="UP000887574"/>
    </source>
</evidence>
<dbReference type="PANTHER" id="PTHR24039">
    <property type="entry name" value="FIBRILLIN-RELATED"/>
    <property type="match status" value="1"/>
</dbReference>
<name>A0A915CUE3_9BILA</name>
<keyword evidence="10" id="KW-1185">Reference proteome</keyword>
<evidence type="ECO:0000256" key="3">
    <source>
        <dbReference type="ARBA" id="ARBA00022737"/>
    </source>
</evidence>
<evidence type="ECO:0000256" key="4">
    <source>
        <dbReference type="ARBA" id="ARBA00022837"/>
    </source>
</evidence>
<protein>
    <submittedName>
        <fullName evidence="11">EGF-like domain-containing protein</fullName>
    </submittedName>
</protein>
<keyword evidence="3" id="KW-0677">Repeat</keyword>
<accession>A0A915CUE3</accession>
<keyword evidence="1 7" id="KW-0245">EGF-like domain</keyword>
<dbReference type="Proteomes" id="UP000887574">
    <property type="component" value="Unplaced"/>
</dbReference>
<dbReference type="AlphaFoldDB" id="A0A915CUE3"/>
<dbReference type="WBParaSite" id="jg12491">
    <property type="protein sequence ID" value="jg12491"/>
    <property type="gene ID" value="jg12491"/>
</dbReference>
<dbReference type="FunFam" id="2.10.25.10:FF:000555">
    <property type="entry name" value="Dumpy, isoform I"/>
    <property type="match status" value="1"/>
</dbReference>
<keyword evidence="4" id="KW-0106">Calcium</keyword>
<evidence type="ECO:0000313" key="11">
    <source>
        <dbReference type="WBParaSite" id="jg12491"/>
    </source>
</evidence>
<dbReference type="SMART" id="SM00179">
    <property type="entry name" value="EGF_CA"/>
    <property type="match status" value="2"/>
</dbReference>
<dbReference type="CDD" id="cd00054">
    <property type="entry name" value="EGF_CA"/>
    <property type="match status" value="2"/>
</dbReference>
<sequence length="246" mass="27485">MSLHLFNRSFYLYILLLLLMVFTSSSEAFSKSFVNTSMLDMRPTFVVNFDMSTVICQHSADAQDLHLHDISILCDGKMDCYDNPAMHDESFPYCEGKCNSTCSNRGACLYDGENAQCYCNSGTHGKMCELPDVNECADKPCHWLAHCKNTYGFYKCQCFTGFKGDGFHCSDIDECAEGIAQCPLHSTCVNLPGTYLCNCTNGYAQKGIPVDKCVAMLNKTMSKFYAFLIFYSSGAEPPPRSRLIPE</sequence>
<dbReference type="InterPro" id="IPR049883">
    <property type="entry name" value="NOTCH1_EGF-like"/>
</dbReference>
<evidence type="ECO:0000256" key="1">
    <source>
        <dbReference type="ARBA" id="ARBA00022536"/>
    </source>
</evidence>
<feature type="domain" description="EGF-like" evidence="9">
    <location>
        <begin position="95"/>
        <end position="129"/>
    </location>
</feature>
<dbReference type="InterPro" id="IPR000152">
    <property type="entry name" value="EGF-type_Asp/Asn_hydroxyl_site"/>
</dbReference>